<dbReference type="EMBL" id="JAKKOR010000011">
    <property type="protein sequence ID" value="MCF8589857.1"/>
    <property type="molecule type" value="Genomic_DNA"/>
</dbReference>
<evidence type="ECO:0000256" key="8">
    <source>
        <dbReference type="ARBA" id="ARBA00023239"/>
    </source>
</evidence>
<dbReference type="Gene3D" id="1.10.1040.50">
    <property type="match status" value="1"/>
</dbReference>
<organism evidence="13 14">
    <name type="scientific">Gordonia liuliyuniae</name>
    <dbReference type="NCBI Taxonomy" id="2911517"/>
    <lineage>
        <taxon>Bacteria</taxon>
        <taxon>Bacillati</taxon>
        <taxon>Actinomycetota</taxon>
        <taxon>Actinomycetes</taxon>
        <taxon>Mycobacteriales</taxon>
        <taxon>Gordoniaceae</taxon>
        <taxon>Gordonia</taxon>
    </lineage>
</organism>
<keyword evidence="8" id="KW-0456">Lyase</keyword>
<dbReference type="Proteomes" id="UP001200110">
    <property type="component" value="Unassembled WGS sequence"/>
</dbReference>
<dbReference type="PANTHER" id="PTHR43612">
    <property type="entry name" value="TRIFUNCTIONAL ENZYME SUBUNIT ALPHA"/>
    <property type="match status" value="1"/>
</dbReference>
<dbReference type="InterPro" id="IPR008927">
    <property type="entry name" value="6-PGluconate_DH-like_C_sf"/>
</dbReference>
<dbReference type="PANTHER" id="PTHR43612:SF3">
    <property type="entry name" value="TRIFUNCTIONAL ENZYME SUBUNIT ALPHA, MITOCHONDRIAL"/>
    <property type="match status" value="1"/>
</dbReference>
<dbReference type="InterPro" id="IPR029045">
    <property type="entry name" value="ClpP/crotonase-like_dom_sf"/>
</dbReference>
<dbReference type="InterPro" id="IPR050136">
    <property type="entry name" value="FA_oxidation_alpha_subunit"/>
</dbReference>
<comment type="similarity">
    <text evidence="2">In the central section; belongs to the 3-hydroxyacyl-CoA dehydrogenase family.</text>
</comment>
<dbReference type="SUPFAM" id="SSF51735">
    <property type="entry name" value="NAD(P)-binding Rossmann-fold domains"/>
    <property type="match status" value="1"/>
</dbReference>
<dbReference type="Pfam" id="PF00725">
    <property type="entry name" value="3HCDH"/>
    <property type="match status" value="1"/>
</dbReference>
<keyword evidence="5" id="KW-0560">Oxidoreductase</keyword>
<keyword evidence="6" id="KW-0520">NAD</keyword>
<proteinExistence type="inferred from homology"/>
<dbReference type="RefSeq" id="WP_236999079.1">
    <property type="nucleotide sequence ID" value="NZ_JAKKOR010000011.1"/>
</dbReference>
<comment type="catalytic activity">
    <reaction evidence="10">
        <text>a (3S)-3-hydroxyacyl-CoA + NAD(+) = a 3-oxoacyl-CoA + NADH + H(+)</text>
        <dbReference type="Rhea" id="RHEA:22432"/>
        <dbReference type="ChEBI" id="CHEBI:15378"/>
        <dbReference type="ChEBI" id="CHEBI:57318"/>
        <dbReference type="ChEBI" id="CHEBI:57540"/>
        <dbReference type="ChEBI" id="CHEBI:57945"/>
        <dbReference type="ChEBI" id="CHEBI:90726"/>
        <dbReference type="EC" id="1.1.1.35"/>
    </reaction>
</comment>
<comment type="pathway">
    <text evidence="1">Lipid metabolism; fatty acid beta-oxidation.</text>
</comment>
<dbReference type="InterPro" id="IPR006176">
    <property type="entry name" value="3-OHacyl-CoA_DH_NAD-bd"/>
</dbReference>
<feature type="domain" description="3-hydroxyacyl-CoA dehydrogenase C-terminal" evidence="11">
    <location>
        <begin position="503"/>
        <end position="601"/>
    </location>
</feature>
<sequence>MSEQTAIRWEKGDDGIVVLTLDDPGQSANTMNDLYQKTMQHTVTRIEAEKGAIRGVVITSAKKTFFAGGDLRDLSAARPDDAARLFDEAAAAKNTLRRLETLGRPVVAALNGSALGGGLEIALACHHRIAVAGSNARFGLPEVTLGLLPGAGGIVRTVRMLGIEKALHSLLLQGQRLAPAAAVEVGIVDELVEDPEQLLERAKAWIRQHPDAGQPWDTPGYAIPGGTPANPSFAAVVQTLPSVLRKQLRGAPYLAPRNIVAAAVEGTQVDVDTALRIENRYFVDLLTSQMAKNMIQGTFFDMQTVAGGHSRPGGHPTWNARKVAVVGAGMMGAGIAYCCARAGLEVVLKDVTLEAAEVGKAYSAKIVDKAVTRGQLDTATRDAVLDRITATTTVADCAGADLVIEAVFENPDLKAAVFAELELVVADGAVLGSNTSTLPITGLAEAVSAQENFIGLHFFSPVDKMPLLEIISGARTSDATLAKAFDLALQIKKTPIVVNDSRGFFTSRVIGTRVLEGLAMLGEGVDPISLERATTEAGYPVGVLQISDELNLQTMHKIRTETLNAAADTGAPAAHPGDTVIAAMLELGRPGRAQRAGFFDYDEHGTRTRLWPGVRDHVPGGDAEVPFEDIKERLLFVEALESVRCLEEGVLISVADANVGSLLGIGYPTWTGGVLQYINGYPGGVAAFAARAEILAKEYGDRFAPPALLIEKASTGSTFA</sequence>
<dbReference type="SUPFAM" id="SSF48179">
    <property type="entry name" value="6-phosphogluconate dehydrogenase C-terminal domain-like"/>
    <property type="match status" value="2"/>
</dbReference>
<keyword evidence="9" id="KW-0511">Multifunctional enzyme</keyword>
<evidence type="ECO:0000256" key="9">
    <source>
        <dbReference type="ARBA" id="ARBA00023268"/>
    </source>
</evidence>
<feature type="domain" description="3-hydroxyacyl-CoA dehydrogenase NAD binding" evidence="12">
    <location>
        <begin position="322"/>
        <end position="500"/>
    </location>
</feature>
<keyword evidence="14" id="KW-1185">Reference proteome</keyword>
<evidence type="ECO:0000256" key="4">
    <source>
        <dbReference type="ARBA" id="ARBA00022963"/>
    </source>
</evidence>
<comment type="caution">
    <text evidence="13">The sequence shown here is derived from an EMBL/GenBank/DDBJ whole genome shotgun (WGS) entry which is preliminary data.</text>
</comment>
<evidence type="ECO:0000256" key="2">
    <source>
        <dbReference type="ARBA" id="ARBA00007005"/>
    </source>
</evidence>
<protein>
    <submittedName>
        <fullName evidence="13">3-hydroxyacyl-CoA dehydrogenase NAD-binding domain-containing protein</fullName>
    </submittedName>
</protein>
<gene>
    <name evidence="13" type="ORF">L5G33_15475</name>
</gene>
<dbReference type="CDD" id="cd06558">
    <property type="entry name" value="crotonase-like"/>
    <property type="match status" value="1"/>
</dbReference>
<dbReference type="Gene3D" id="3.90.226.10">
    <property type="entry name" value="2-enoyl-CoA Hydratase, Chain A, domain 1"/>
    <property type="match status" value="1"/>
</dbReference>
<name>A0ABS9IWK2_9ACTN</name>
<evidence type="ECO:0000313" key="14">
    <source>
        <dbReference type="Proteomes" id="UP001200110"/>
    </source>
</evidence>
<evidence type="ECO:0000259" key="12">
    <source>
        <dbReference type="Pfam" id="PF02737"/>
    </source>
</evidence>
<reference evidence="13 14" key="1">
    <citation type="submission" date="2022-01" db="EMBL/GenBank/DDBJ databases">
        <authorList>
            <person name="Huang Y."/>
        </authorList>
    </citation>
    <scope>NUCLEOTIDE SEQUENCE [LARGE SCALE GENOMIC DNA]</scope>
    <source>
        <strain evidence="13 14">HY366</strain>
    </source>
</reference>
<evidence type="ECO:0000256" key="5">
    <source>
        <dbReference type="ARBA" id="ARBA00023002"/>
    </source>
</evidence>
<dbReference type="InterPro" id="IPR006108">
    <property type="entry name" value="3HC_DH_C"/>
</dbReference>
<keyword evidence="4" id="KW-0442">Lipid degradation</keyword>
<keyword evidence="3" id="KW-0276">Fatty acid metabolism</keyword>
<dbReference type="Pfam" id="PF02737">
    <property type="entry name" value="3HCDH_N"/>
    <property type="match status" value="1"/>
</dbReference>
<dbReference type="InterPro" id="IPR001753">
    <property type="entry name" value="Enoyl-CoA_hydra/iso"/>
</dbReference>
<evidence type="ECO:0000313" key="13">
    <source>
        <dbReference type="EMBL" id="MCF8589857.1"/>
    </source>
</evidence>
<dbReference type="InterPro" id="IPR036291">
    <property type="entry name" value="NAD(P)-bd_dom_sf"/>
</dbReference>
<evidence type="ECO:0000256" key="7">
    <source>
        <dbReference type="ARBA" id="ARBA00023098"/>
    </source>
</evidence>
<dbReference type="SUPFAM" id="SSF52096">
    <property type="entry name" value="ClpP/crotonase"/>
    <property type="match status" value="1"/>
</dbReference>
<evidence type="ECO:0000256" key="6">
    <source>
        <dbReference type="ARBA" id="ARBA00023027"/>
    </source>
</evidence>
<accession>A0ABS9IWK2</accession>
<evidence type="ECO:0000256" key="3">
    <source>
        <dbReference type="ARBA" id="ARBA00022832"/>
    </source>
</evidence>
<dbReference type="Pfam" id="PF00378">
    <property type="entry name" value="ECH_1"/>
    <property type="match status" value="1"/>
</dbReference>
<keyword evidence="7" id="KW-0443">Lipid metabolism</keyword>
<evidence type="ECO:0000256" key="10">
    <source>
        <dbReference type="ARBA" id="ARBA00049556"/>
    </source>
</evidence>
<evidence type="ECO:0000259" key="11">
    <source>
        <dbReference type="Pfam" id="PF00725"/>
    </source>
</evidence>
<dbReference type="Gene3D" id="3.40.50.720">
    <property type="entry name" value="NAD(P)-binding Rossmann-like Domain"/>
    <property type="match status" value="1"/>
</dbReference>
<evidence type="ECO:0000256" key="1">
    <source>
        <dbReference type="ARBA" id="ARBA00005005"/>
    </source>
</evidence>